<evidence type="ECO:0000313" key="7">
    <source>
        <dbReference type="EMBL" id="SUN75554.1"/>
    </source>
</evidence>
<dbReference type="Pfam" id="PF13346">
    <property type="entry name" value="ABC2_membrane_5"/>
    <property type="match status" value="1"/>
</dbReference>
<feature type="transmembrane region" description="Helical" evidence="1">
    <location>
        <begin position="82"/>
        <end position="106"/>
    </location>
</feature>
<feature type="transmembrane region" description="Helical" evidence="1">
    <location>
        <begin position="118"/>
        <end position="138"/>
    </location>
</feature>
<dbReference type="EMBL" id="LROT01000031">
    <property type="protein sequence ID" value="KYF32716.1"/>
    <property type="molecule type" value="Genomic_DNA"/>
</dbReference>
<reference evidence="7 11" key="4">
    <citation type="submission" date="2018-06" db="EMBL/GenBank/DDBJ databases">
        <authorList>
            <consortium name="Pathogen Informatics"/>
            <person name="Doyle S."/>
        </authorList>
    </citation>
    <scope>NUCLEOTIDE SEQUENCE [LARGE SCALE GENOMIC DNA]</scope>
    <source>
        <strain evidence="7 11">NCTC12261</strain>
    </source>
</reference>
<dbReference type="EMBL" id="NCVH01000028">
    <property type="protein sequence ID" value="ORO96190.1"/>
    <property type="molecule type" value="Genomic_DNA"/>
</dbReference>
<dbReference type="Proteomes" id="UP000075618">
    <property type="component" value="Unassembled WGS sequence"/>
</dbReference>
<accession>A0A150NH44</accession>
<dbReference type="PATRIC" id="fig|28037.237.peg.1794"/>
<evidence type="ECO:0000313" key="5">
    <source>
        <dbReference type="EMBL" id="ORO96190.1"/>
    </source>
</evidence>
<name>A0A150NH44_STRMT</name>
<reference evidence="5" key="3">
    <citation type="submission" date="2017-04" db="EMBL/GenBank/DDBJ databases">
        <authorList>
            <person name="Afonso C.L."/>
            <person name="Miller P.J."/>
            <person name="Scott M.A."/>
            <person name="Spackman E."/>
            <person name="Goraichik I."/>
            <person name="Dimitrov K.M."/>
            <person name="Suarez D.L."/>
            <person name="Swayne D.E."/>
        </authorList>
    </citation>
    <scope>NUCLEOTIDE SEQUENCE</scope>
    <source>
        <strain evidence="6">OD_310347_11</strain>
        <strain evidence="5">RH_17439_08</strain>
    </source>
</reference>
<protein>
    <submittedName>
        <fullName evidence="2 5">ABC transporter</fullName>
    </submittedName>
    <submittedName>
        <fullName evidence="3">ABC-2 transporter permease</fullName>
    </submittedName>
</protein>
<dbReference type="EMBL" id="WIKC01000003">
    <property type="protein sequence ID" value="MQQ50170.1"/>
    <property type="molecule type" value="Genomic_DNA"/>
</dbReference>
<keyword evidence="1" id="KW-0472">Membrane</keyword>
<gene>
    <name evidence="6" type="ORF">B7694_10125</name>
    <name evidence="5" type="ORF">B7698_03120</name>
    <name evidence="4" type="ORF">GEZ71_03705</name>
    <name evidence="3" type="ORF">GEZ78_00900</name>
    <name evidence="7" type="ORF">NCTC12261_01547</name>
    <name evidence="2" type="ORF">SMI10712_00468</name>
</gene>
<evidence type="ECO:0000313" key="9">
    <source>
        <dbReference type="Proteomes" id="UP000193367"/>
    </source>
</evidence>
<comment type="caution">
    <text evidence="2">The sequence shown here is derived from an EMBL/GenBank/DDBJ whole genome shotgun (WGS) entry which is preliminary data.</text>
</comment>
<sequence length="217" mass="23959">MKGLLYKDAQLILNKVKIINRIFIALALFLITIFARESGTIFLLIVLPISLASLPTALVVSDSENGWNQFVGVFPISKSKIILARYLSCISFILLVSSIVLSLSLATHVMFNQYSLNLHLIMALIGIIFGIMYVALLLPSVYAFGAFGNTIVNILVLSLVMGLVYGLQKTTFGMIFINWISSANHFLLVISIIILASIMIGVSFILSTKIYCKIFMK</sequence>
<evidence type="ECO:0000313" key="6">
    <source>
        <dbReference type="EMBL" id="ORP01677.1"/>
    </source>
</evidence>
<proteinExistence type="predicted"/>
<dbReference type="Proteomes" id="UP000466247">
    <property type="component" value="Unassembled WGS sequence"/>
</dbReference>
<keyword evidence="1" id="KW-0812">Transmembrane</keyword>
<evidence type="ECO:0000313" key="11">
    <source>
        <dbReference type="Proteomes" id="UP000255482"/>
    </source>
</evidence>
<dbReference type="Proteomes" id="UP000193505">
    <property type="component" value="Unassembled WGS sequence"/>
</dbReference>
<feature type="transmembrane region" description="Helical" evidence="1">
    <location>
        <begin position="41"/>
        <end position="61"/>
    </location>
</feature>
<dbReference type="Proteomes" id="UP000436302">
    <property type="component" value="Unassembled WGS sequence"/>
</dbReference>
<evidence type="ECO:0000313" key="13">
    <source>
        <dbReference type="Proteomes" id="UP000466247"/>
    </source>
</evidence>
<dbReference type="OrthoDB" id="2339993at2"/>
<dbReference type="EMBL" id="UHFS01000002">
    <property type="protein sequence ID" value="SUN75554.1"/>
    <property type="molecule type" value="Genomic_DNA"/>
</dbReference>
<evidence type="ECO:0000313" key="12">
    <source>
        <dbReference type="Proteomes" id="UP000436302"/>
    </source>
</evidence>
<reference evidence="12 13" key="5">
    <citation type="submission" date="2019-10" db="EMBL/GenBank/DDBJ databases">
        <title>Streptococcus mitis of the oral and urogenital tracts.</title>
        <authorList>
            <person name="Price T."/>
            <person name="Mores C.R."/>
            <person name="Putonti C."/>
            <person name="Wolfe A.J."/>
        </authorList>
    </citation>
    <scope>NUCLEOTIDE SEQUENCE [LARGE SCALE GENOMIC DNA]</scope>
    <source>
        <strain evidence="4 13">SM09</strain>
        <strain evidence="3 12">SM39</strain>
    </source>
</reference>
<reference evidence="9 10" key="1">
    <citation type="journal article" date="2016" name="Eur. J. Clin. Microbiol. Infect. Dis.">
        <title>Whole genome sequencing as a tool for phylogenetic analysis of clinical strains of Mitis group streptococci.</title>
        <authorList>
            <person name="Rasmussen L.H."/>
            <person name="Dargis R."/>
            <person name="Hojholt K."/>
            <person name="Christensen J.J."/>
            <person name="Skovgaard O."/>
            <person name="Justesen U.S."/>
            <person name="Rosenvinge F.S."/>
            <person name="Moser C."/>
            <person name="Lukjancenko O."/>
            <person name="Rasmussen S."/>
            <person name="Nielsen X.C."/>
        </authorList>
    </citation>
    <scope>NUCLEOTIDE SEQUENCE [LARGE SCALE GENOMIC DNA]</scope>
    <source>
        <strain evidence="6 10">OD_310347_11</strain>
        <strain evidence="5 9">RH_17439_08</strain>
    </source>
</reference>
<feature type="transmembrane region" description="Helical" evidence="1">
    <location>
        <begin position="18"/>
        <end position="35"/>
    </location>
</feature>
<dbReference type="EMBL" id="WIJV01000002">
    <property type="protein sequence ID" value="MQP82167.1"/>
    <property type="molecule type" value="Genomic_DNA"/>
</dbReference>
<evidence type="ECO:0000313" key="3">
    <source>
        <dbReference type="EMBL" id="MQP82167.1"/>
    </source>
</evidence>
<feature type="transmembrane region" description="Helical" evidence="1">
    <location>
        <begin position="150"/>
        <end position="167"/>
    </location>
</feature>
<dbReference type="RefSeq" id="WP_000677414.1">
    <property type="nucleotide sequence ID" value="NZ_CP046335.1"/>
</dbReference>
<evidence type="ECO:0000313" key="2">
    <source>
        <dbReference type="EMBL" id="KYF32716.1"/>
    </source>
</evidence>
<evidence type="ECO:0000313" key="4">
    <source>
        <dbReference type="EMBL" id="MQQ50170.1"/>
    </source>
</evidence>
<evidence type="ECO:0000256" key="1">
    <source>
        <dbReference type="SAM" id="Phobius"/>
    </source>
</evidence>
<feature type="transmembrane region" description="Helical" evidence="1">
    <location>
        <begin position="187"/>
        <end position="207"/>
    </location>
</feature>
<dbReference type="Proteomes" id="UP000255482">
    <property type="component" value="Unassembled WGS sequence"/>
</dbReference>
<organism evidence="2 8">
    <name type="scientific">Streptococcus mitis</name>
    <dbReference type="NCBI Taxonomy" id="28037"/>
    <lineage>
        <taxon>Bacteria</taxon>
        <taxon>Bacillati</taxon>
        <taxon>Bacillota</taxon>
        <taxon>Bacilli</taxon>
        <taxon>Lactobacillales</taxon>
        <taxon>Streptococcaceae</taxon>
        <taxon>Streptococcus</taxon>
        <taxon>Streptococcus mitis group</taxon>
    </lineage>
</organism>
<dbReference type="AlphaFoldDB" id="A0A150NH44"/>
<dbReference type="Proteomes" id="UP000193367">
    <property type="component" value="Unassembled WGS sequence"/>
</dbReference>
<dbReference type="EMBL" id="NCVL01000056">
    <property type="protein sequence ID" value="ORP01677.1"/>
    <property type="molecule type" value="Genomic_DNA"/>
</dbReference>
<reference evidence="2 8" key="2">
    <citation type="submission" date="2016-01" db="EMBL/GenBank/DDBJ databases">
        <title>Highly variable Streptococcus oralis are common among viridans streptococci isolated from primates.</title>
        <authorList>
            <person name="Denapaite D."/>
            <person name="Rieger M."/>
            <person name="Koendgen S."/>
            <person name="Brueckner R."/>
            <person name="Ochigava I."/>
            <person name="Kappeler P."/>
            <person name="Maetz-Rensing K."/>
            <person name="Leendertz F."/>
            <person name="Hakenbeck R."/>
        </authorList>
    </citation>
    <scope>NUCLEOTIDE SEQUENCE [LARGE SCALE GENOMIC DNA]</scope>
    <source>
        <strain evidence="2 8">10712</strain>
    </source>
</reference>
<evidence type="ECO:0000313" key="10">
    <source>
        <dbReference type="Proteomes" id="UP000193505"/>
    </source>
</evidence>
<keyword evidence="1" id="KW-1133">Transmembrane helix</keyword>
<evidence type="ECO:0000313" key="8">
    <source>
        <dbReference type="Proteomes" id="UP000075618"/>
    </source>
</evidence>
<dbReference type="InterPro" id="IPR025699">
    <property type="entry name" value="ABC2_memb-like"/>
</dbReference>